<proteinExistence type="predicted"/>
<organism evidence="3 4">
    <name type="scientific">Pseudomonas segetis</name>
    <dbReference type="NCBI Taxonomy" id="298908"/>
    <lineage>
        <taxon>Bacteria</taxon>
        <taxon>Pseudomonadati</taxon>
        <taxon>Pseudomonadota</taxon>
        <taxon>Gammaproteobacteria</taxon>
        <taxon>Pseudomonadales</taxon>
        <taxon>Pseudomonadaceae</taxon>
        <taxon>Pseudomonas</taxon>
    </lineage>
</organism>
<dbReference type="Proteomes" id="UP000242915">
    <property type="component" value="Unassembled WGS sequence"/>
</dbReference>
<feature type="signal peptide" evidence="1">
    <location>
        <begin position="1"/>
        <end position="21"/>
    </location>
</feature>
<dbReference type="InterPro" id="IPR022548">
    <property type="entry name" value="DUF2846"/>
</dbReference>
<keyword evidence="1" id="KW-0732">Signal</keyword>
<reference evidence="4" key="1">
    <citation type="submission" date="2017-06" db="EMBL/GenBank/DDBJ databases">
        <authorList>
            <person name="Varghese N."/>
            <person name="Submissions S."/>
        </authorList>
    </citation>
    <scope>NUCLEOTIDE SEQUENCE [LARGE SCALE GENOMIC DNA]</scope>
    <source>
        <strain evidence="4">CIP 108523</strain>
    </source>
</reference>
<dbReference type="EMBL" id="FZOG01000006">
    <property type="protein sequence ID" value="SNS91525.1"/>
    <property type="molecule type" value="Genomic_DNA"/>
</dbReference>
<name>A0A239ID92_9PSED</name>
<dbReference type="PROSITE" id="PS51257">
    <property type="entry name" value="PROKAR_LIPOPROTEIN"/>
    <property type="match status" value="1"/>
</dbReference>
<keyword evidence="4" id="KW-1185">Reference proteome</keyword>
<feature type="domain" description="DUF2846" evidence="2">
    <location>
        <begin position="44"/>
        <end position="125"/>
    </location>
</feature>
<gene>
    <name evidence="3" type="ORF">SAMN05216255_3832</name>
</gene>
<protein>
    <recommendedName>
        <fullName evidence="2">DUF2846 domain-containing protein</fullName>
    </recommendedName>
</protein>
<sequence length="158" mass="17422">MTAKIIKILSLVCMSLLYGCASTPSPDKMQAELAGYTLPKEAVADKGLLYIVRPSLAGGLVRFNVFLDDQESDSEMGYTRANEYIYFYVEPGQHTLSSKAENWAELVVNVKAGEIQYVKQNVEVGFLMARNSLVSLSELEGRYLVKDASLGTVIKEAK</sequence>
<evidence type="ECO:0000256" key="1">
    <source>
        <dbReference type="SAM" id="SignalP"/>
    </source>
</evidence>
<evidence type="ECO:0000313" key="4">
    <source>
        <dbReference type="Proteomes" id="UP000242915"/>
    </source>
</evidence>
<dbReference type="Pfam" id="PF11008">
    <property type="entry name" value="DUF2846"/>
    <property type="match status" value="1"/>
</dbReference>
<accession>A0A239ID92</accession>
<evidence type="ECO:0000313" key="3">
    <source>
        <dbReference type="EMBL" id="SNS91525.1"/>
    </source>
</evidence>
<evidence type="ECO:0000259" key="2">
    <source>
        <dbReference type="Pfam" id="PF11008"/>
    </source>
</evidence>
<feature type="chain" id="PRO_5011298670" description="DUF2846 domain-containing protein" evidence="1">
    <location>
        <begin position="22"/>
        <end position="158"/>
    </location>
</feature>
<dbReference type="AlphaFoldDB" id="A0A239ID92"/>